<comment type="caution">
    <text evidence="1">The sequence shown here is derived from an EMBL/GenBank/DDBJ whole genome shotgun (WGS) entry which is preliminary data.</text>
</comment>
<evidence type="ECO:0000313" key="1">
    <source>
        <dbReference type="EMBL" id="GAJ22037.1"/>
    </source>
</evidence>
<feature type="non-terminal residue" evidence="1">
    <location>
        <position position="1"/>
    </location>
</feature>
<accession>X1VPM7</accession>
<name>X1VPM7_9ZZZZ</name>
<dbReference type="EMBL" id="BARW01042391">
    <property type="protein sequence ID" value="GAJ22037.1"/>
    <property type="molecule type" value="Genomic_DNA"/>
</dbReference>
<organism evidence="1">
    <name type="scientific">marine sediment metagenome</name>
    <dbReference type="NCBI Taxonomy" id="412755"/>
    <lineage>
        <taxon>unclassified sequences</taxon>
        <taxon>metagenomes</taxon>
        <taxon>ecological metagenomes</taxon>
    </lineage>
</organism>
<proteinExistence type="predicted"/>
<gene>
    <name evidence="1" type="ORF">S12H4_62851</name>
</gene>
<protein>
    <submittedName>
        <fullName evidence="1">Uncharacterized protein</fullName>
    </submittedName>
</protein>
<reference evidence="1" key="1">
    <citation type="journal article" date="2014" name="Front. Microbiol.">
        <title>High frequency of phylogenetically diverse reductive dehalogenase-homologous genes in deep subseafloor sedimentary metagenomes.</title>
        <authorList>
            <person name="Kawai M."/>
            <person name="Futagami T."/>
            <person name="Toyoda A."/>
            <person name="Takaki Y."/>
            <person name="Nishi S."/>
            <person name="Hori S."/>
            <person name="Arai W."/>
            <person name="Tsubouchi T."/>
            <person name="Morono Y."/>
            <person name="Uchiyama I."/>
            <person name="Ito T."/>
            <person name="Fujiyama A."/>
            <person name="Inagaki F."/>
            <person name="Takami H."/>
        </authorList>
    </citation>
    <scope>NUCLEOTIDE SEQUENCE</scope>
    <source>
        <strain evidence="1">Expedition CK06-06</strain>
    </source>
</reference>
<sequence>PLVGIDNFNSFIQELRINLQYFKTIEVDRIIVQKQLV</sequence>
<dbReference type="AlphaFoldDB" id="X1VPM7"/>